<evidence type="ECO:0000313" key="1">
    <source>
        <dbReference type="EMBL" id="GMA38650.1"/>
    </source>
</evidence>
<keyword evidence="2" id="KW-1185">Reference proteome</keyword>
<accession>A0ABQ6IL79</accession>
<gene>
    <name evidence="1" type="ORF">GCM10025883_06950</name>
</gene>
<evidence type="ECO:0000313" key="2">
    <source>
        <dbReference type="Proteomes" id="UP001157126"/>
    </source>
</evidence>
<name>A0ABQ6IL79_9MICO</name>
<organism evidence="1 2">
    <name type="scientific">Mobilicoccus caccae</name>
    <dbReference type="NCBI Taxonomy" id="1859295"/>
    <lineage>
        <taxon>Bacteria</taxon>
        <taxon>Bacillati</taxon>
        <taxon>Actinomycetota</taxon>
        <taxon>Actinomycetes</taxon>
        <taxon>Micrococcales</taxon>
        <taxon>Dermatophilaceae</taxon>
        <taxon>Mobilicoccus</taxon>
    </lineage>
</organism>
<sequence length="124" mass="14037">MLRQAGRLAEKLPESRRPQATKLLARAGTFHARASGFSERQIYRRPWLLVRGLVMARRAESQPELYTADHVDVVVHGGSRFTQLTYRLLKKHPEAAYHSGPFTARHVAHWWGRKIEAQQGGGAA</sequence>
<proteinExistence type="predicted"/>
<protein>
    <submittedName>
        <fullName evidence="1">Uncharacterized protein</fullName>
    </submittedName>
</protein>
<dbReference type="EMBL" id="BSUO01000001">
    <property type="protein sequence ID" value="GMA38650.1"/>
    <property type="molecule type" value="Genomic_DNA"/>
</dbReference>
<dbReference type="Proteomes" id="UP001157126">
    <property type="component" value="Unassembled WGS sequence"/>
</dbReference>
<reference evidence="2" key="1">
    <citation type="journal article" date="2019" name="Int. J. Syst. Evol. Microbiol.">
        <title>The Global Catalogue of Microorganisms (GCM) 10K type strain sequencing project: providing services to taxonomists for standard genome sequencing and annotation.</title>
        <authorList>
            <consortium name="The Broad Institute Genomics Platform"/>
            <consortium name="The Broad Institute Genome Sequencing Center for Infectious Disease"/>
            <person name="Wu L."/>
            <person name="Ma J."/>
        </authorList>
    </citation>
    <scope>NUCLEOTIDE SEQUENCE [LARGE SCALE GENOMIC DNA]</scope>
    <source>
        <strain evidence="2">NBRC 113072</strain>
    </source>
</reference>
<comment type="caution">
    <text evidence="1">The sequence shown here is derived from an EMBL/GenBank/DDBJ whole genome shotgun (WGS) entry which is preliminary data.</text>
</comment>